<feature type="compositionally biased region" description="Low complexity" evidence="1">
    <location>
        <begin position="70"/>
        <end position="87"/>
    </location>
</feature>
<name>A0A0B5I2L9_9ACTN</name>
<keyword evidence="3" id="KW-1185">Reference proteome</keyword>
<dbReference type="AlphaFoldDB" id="A0A0B5I2L9"/>
<evidence type="ECO:0000313" key="2">
    <source>
        <dbReference type="EMBL" id="AJF63858.1"/>
    </source>
</evidence>
<feature type="compositionally biased region" description="Polar residues" evidence="1">
    <location>
        <begin position="36"/>
        <end position="45"/>
    </location>
</feature>
<dbReference type="KEGG" id="svt:SVTN_04870"/>
<accession>A0A0B5I2L9</accession>
<organism evidence="2 3">
    <name type="scientific">Streptomyces vietnamensis</name>
    <dbReference type="NCBI Taxonomy" id="362257"/>
    <lineage>
        <taxon>Bacteria</taxon>
        <taxon>Bacillati</taxon>
        <taxon>Actinomycetota</taxon>
        <taxon>Actinomycetes</taxon>
        <taxon>Kitasatosporales</taxon>
        <taxon>Streptomycetaceae</taxon>
        <taxon>Streptomyces</taxon>
    </lineage>
</organism>
<sequence>MSARPTVRAAGAVVRGDVAGAAVSWVATGHHASPRSPGSVSTRASGWTGERTGEASSRYSGWQAVQTRPRAASGVQSSSRSRSPGRQVVMAITQQCFDRVRRDA</sequence>
<gene>
    <name evidence="2" type="ORF">SVTN_04870</name>
</gene>
<evidence type="ECO:0000313" key="3">
    <source>
        <dbReference type="Proteomes" id="UP000031774"/>
    </source>
</evidence>
<evidence type="ECO:0000256" key="1">
    <source>
        <dbReference type="SAM" id="MobiDB-lite"/>
    </source>
</evidence>
<feature type="region of interest" description="Disordered" evidence="1">
    <location>
        <begin position="28"/>
        <end position="87"/>
    </location>
</feature>
<proteinExistence type="predicted"/>
<protein>
    <submittedName>
        <fullName evidence="2">Uncharacterized protein</fullName>
    </submittedName>
</protein>
<dbReference type="HOGENOM" id="CLU_2248699_0_0_11"/>
<reference evidence="2 3" key="1">
    <citation type="submission" date="2014-12" db="EMBL/GenBank/DDBJ databases">
        <title>Complete genome sequence of Streptomyces vietnamensis strain GIMV4.0001, a genetic manipulable producer of the benzoisochromanequinone antibiotic granaticin.</title>
        <authorList>
            <person name="Deng M.R."/>
            <person name="Guo J."/>
            <person name="Ma L.Y."/>
            <person name="Feng G.D."/>
            <person name="Mo C.Y."/>
            <person name="Zhu H.H."/>
        </authorList>
    </citation>
    <scope>NUCLEOTIDE SEQUENCE [LARGE SCALE GENOMIC DNA]</scope>
    <source>
        <strain evidence="3">GIMV4.0001</strain>
    </source>
</reference>
<dbReference type="EMBL" id="CP010407">
    <property type="protein sequence ID" value="AJF63858.1"/>
    <property type="molecule type" value="Genomic_DNA"/>
</dbReference>
<feature type="compositionally biased region" description="Polar residues" evidence="1">
    <location>
        <begin position="54"/>
        <end position="66"/>
    </location>
</feature>
<dbReference type="Proteomes" id="UP000031774">
    <property type="component" value="Chromosome"/>
</dbReference>